<evidence type="ECO:0000256" key="1">
    <source>
        <dbReference type="ARBA" id="ARBA00004127"/>
    </source>
</evidence>
<gene>
    <name evidence="4" type="ORF">C6I21_05435</name>
</gene>
<dbReference type="OrthoDB" id="2382207at2"/>
<keyword evidence="5" id="KW-1185">Reference proteome</keyword>
<dbReference type="Proteomes" id="UP000243650">
    <property type="component" value="Unassembled WGS sequence"/>
</dbReference>
<dbReference type="PANTHER" id="PTHR34821">
    <property type="entry name" value="INNER MEMBRANE PROTEIN YDCZ"/>
    <property type="match status" value="1"/>
</dbReference>
<feature type="region of interest" description="Disordered" evidence="2">
    <location>
        <begin position="149"/>
        <end position="171"/>
    </location>
</feature>
<feature type="transmembrane region" description="Helical" evidence="3">
    <location>
        <begin position="6"/>
        <end position="22"/>
    </location>
</feature>
<dbReference type="InterPro" id="IPR006750">
    <property type="entry name" value="YdcZ"/>
</dbReference>
<keyword evidence="3" id="KW-1133">Transmembrane helix</keyword>
<proteinExistence type="predicted"/>
<comment type="caution">
    <text evidence="4">The sequence shown here is derived from an EMBL/GenBank/DDBJ whole genome shotgun (WGS) entry which is preliminary data.</text>
</comment>
<dbReference type="SUPFAM" id="SSF103481">
    <property type="entry name" value="Multidrug resistance efflux transporter EmrE"/>
    <property type="match status" value="1"/>
</dbReference>
<protein>
    <recommendedName>
        <fullName evidence="6">DMT family transporter</fullName>
    </recommendedName>
</protein>
<evidence type="ECO:0000256" key="2">
    <source>
        <dbReference type="SAM" id="MobiDB-lite"/>
    </source>
</evidence>
<dbReference type="Pfam" id="PF04657">
    <property type="entry name" value="DMT_YdcZ"/>
    <property type="match status" value="1"/>
</dbReference>
<name>A0A2P6MIY8_ALKUR</name>
<evidence type="ECO:0000256" key="3">
    <source>
        <dbReference type="SAM" id="Phobius"/>
    </source>
</evidence>
<organism evidence="4 5">
    <name type="scientific">Alkalicoccus urumqiensis</name>
    <name type="common">Bacillus urumqiensis</name>
    <dbReference type="NCBI Taxonomy" id="1548213"/>
    <lineage>
        <taxon>Bacteria</taxon>
        <taxon>Bacillati</taxon>
        <taxon>Bacillota</taxon>
        <taxon>Bacilli</taxon>
        <taxon>Bacillales</taxon>
        <taxon>Bacillaceae</taxon>
        <taxon>Alkalicoccus</taxon>
    </lineage>
</organism>
<feature type="transmembrane region" description="Helical" evidence="3">
    <location>
        <begin position="34"/>
        <end position="54"/>
    </location>
</feature>
<dbReference type="EMBL" id="PVNS01000004">
    <property type="protein sequence ID" value="PRO66245.1"/>
    <property type="molecule type" value="Genomic_DNA"/>
</dbReference>
<dbReference type="AlphaFoldDB" id="A0A2P6MIY8"/>
<dbReference type="GO" id="GO:0005886">
    <property type="term" value="C:plasma membrane"/>
    <property type="evidence" value="ECO:0007669"/>
    <property type="project" value="TreeGrafter"/>
</dbReference>
<reference evidence="4 5" key="1">
    <citation type="submission" date="2018-03" db="EMBL/GenBank/DDBJ databases">
        <title>Bacillus urumqiensis sp. nov., a moderately haloalkaliphilic bacterium isolated from a salt lake.</title>
        <authorList>
            <person name="Zhao B."/>
            <person name="Liao Z."/>
        </authorList>
    </citation>
    <scope>NUCLEOTIDE SEQUENCE [LARGE SCALE GENOMIC DNA]</scope>
    <source>
        <strain evidence="4 5">BZ-SZ-XJ18</strain>
    </source>
</reference>
<dbReference type="RefSeq" id="WP_105958435.1">
    <property type="nucleotide sequence ID" value="NZ_PVNS01000004.1"/>
</dbReference>
<evidence type="ECO:0000313" key="5">
    <source>
        <dbReference type="Proteomes" id="UP000243650"/>
    </source>
</evidence>
<evidence type="ECO:0008006" key="6">
    <source>
        <dbReference type="Google" id="ProtNLM"/>
    </source>
</evidence>
<dbReference type="PANTHER" id="PTHR34821:SF3">
    <property type="entry name" value="MEMBRANE PROTEIN"/>
    <property type="match status" value="1"/>
</dbReference>
<accession>A0A2P6MIY8</accession>
<sequence>MVIGMALAVAAGLLVGLQNIFNSRVQTAAGQPATTALVLGLGALASFLLGLLFTGGSMFSWDALEWWHPLLGFAGVGVVICVVQAVKRLGPTVAVSIIMVSQLGFAVLWDALGVFGLEQSPPSWNQAAGLLMIAGGILVFKISPKKGITSSKQPGRMSWQHDSAEERRKKA</sequence>
<feature type="transmembrane region" description="Helical" evidence="3">
    <location>
        <begin position="93"/>
        <end position="117"/>
    </location>
</feature>
<comment type="subcellular location">
    <subcellularLocation>
        <location evidence="1">Endomembrane system</location>
        <topology evidence="1">Multi-pass membrane protein</topology>
    </subcellularLocation>
</comment>
<evidence type="ECO:0000313" key="4">
    <source>
        <dbReference type="EMBL" id="PRO66245.1"/>
    </source>
</evidence>
<feature type="compositionally biased region" description="Basic and acidic residues" evidence="2">
    <location>
        <begin position="162"/>
        <end position="171"/>
    </location>
</feature>
<keyword evidence="3" id="KW-0472">Membrane</keyword>
<feature type="transmembrane region" description="Helical" evidence="3">
    <location>
        <begin position="66"/>
        <end position="86"/>
    </location>
</feature>
<feature type="transmembrane region" description="Helical" evidence="3">
    <location>
        <begin position="123"/>
        <end position="142"/>
    </location>
</feature>
<keyword evidence="3" id="KW-0812">Transmembrane</keyword>
<dbReference type="InterPro" id="IPR037185">
    <property type="entry name" value="EmrE-like"/>
</dbReference>